<dbReference type="InterPro" id="IPR032311">
    <property type="entry name" value="DUF4982"/>
</dbReference>
<dbReference type="InterPro" id="IPR008979">
    <property type="entry name" value="Galactose-bd-like_sf"/>
</dbReference>
<evidence type="ECO:0000259" key="5">
    <source>
        <dbReference type="Pfam" id="PF02836"/>
    </source>
</evidence>
<dbReference type="SUPFAM" id="SSF49303">
    <property type="entry name" value="beta-Galactosidase/glucuronidase domain"/>
    <property type="match status" value="1"/>
</dbReference>
<sequence>MRTRENFDRNWMFHFGEVGKIAKTVKKAGMIAGLTNALGEERHEPFAIGEAARIIQNIAREYLGDPNFDLTQMYGSDTPKDKITGWVSVDLPHDWRLDQPYNPERGGAFQGYLPNGVGYYRKVFQIPQEDEGKKIIIEFDGVMRSSSVWVNGCFVGDHLSGYTSFHYDITDLLKYGDEEGDNIILVRTDTTGGDEGWWYEGGGIYRHVWLTKYDYLHVDRWGTFVRTEPIDNEMAAVTVETTVRNEYPQKMKYGIRTSILNPAGELVAITETDCETPGIDKQTVLQSVQVAKPLLWSQDTPHLYEAVTELLHEGQIVDTYGTVFGIRTVEYRRDGLYLNGKYVQVKGTCNHQDFAGVGIALPDRVHEYKIKRLLEMGCNAYRCAHHPPAPELLDACDRLGMLVLNENRITESTEIKLDDLKSMLYRDRNHPSIFMWSLGNEEKISGSYQANRMLKRTKDLAKRIDPTRPVTTANLSQKGMDVDVNGVNYGETVIGGQSIGDWFQSHPEAKVLNTENVSFFSARGVYEDDREGGRCSSYGSKYTMFGKEMDVGNLGGAGGTSTPERSWRYFLNNCFSGGLFVWTGFDYRGETTPFQWPSVLSHFGILDYCGFAKDSYYFYQSIWKDEPIVHLMPHWNWPDRLGQQVEVRVYTNCSEVELVLNGQSLGKKKADAEAGEHTLSWQAAYEPGHLEAIAYRDGMVAATERKETATEAYSVHLEANRSELLADGQDVSMVTVSVRDQSGRVVPVANNLIRFHVTGEGKLLGLGNGDPGCHEPDKGDTRSVFNGYALALIQSLDRVGEIRIEASSEGLVPAVFILQSRDGQSWRNKENDLRHGSAPQE</sequence>
<dbReference type="Pfam" id="PF02836">
    <property type="entry name" value="Glyco_hydro_2_C"/>
    <property type="match status" value="2"/>
</dbReference>
<proteinExistence type="inferred from homology"/>
<dbReference type="InterPro" id="IPR051913">
    <property type="entry name" value="GH2_Domain-Containing"/>
</dbReference>
<dbReference type="InterPro" id="IPR006101">
    <property type="entry name" value="Glyco_hydro_2"/>
</dbReference>
<evidence type="ECO:0000259" key="6">
    <source>
        <dbReference type="Pfam" id="PF02837"/>
    </source>
</evidence>
<dbReference type="Gene3D" id="3.20.20.80">
    <property type="entry name" value="Glycosidases"/>
    <property type="match status" value="1"/>
</dbReference>
<accession>A0ABT4Q8I4</accession>
<dbReference type="PANTHER" id="PTHR42732">
    <property type="entry name" value="BETA-GALACTOSIDASE"/>
    <property type="match status" value="1"/>
</dbReference>
<evidence type="ECO:0000259" key="8">
    <source>
        <dbReference type="Pfam" id="PF18565"/>
    </source>
</evidence>
<evidence type="ECO:0000256" key="2">
    <source>
        <dbReference type="ARBA" id="ARBA00022801"/>
    </source>
</evidence>
<evidence type="ECO:0000259" key="7">
    <source>
        <dbReference type="Pfam" id="PF16355"/>
    </source>
</evidence>
<evidence type="ECO:0000259" key="4">
    <source>
        <dbReference type="Pfam" id="PF00703"/>
    </source>
</evidence>
<reference evidence="9 10" key="1">
    <citation type="submission" date="2022-12" db="EMBL/GenBank/DDBJ databases">
        <title>Draft genome sequence of Paenibacillus sp. dW9.</title>
        <authorList>
            <person name="Choi E.-W."/>
            <person name="Kim D.-U."/>
        </authorList>
    </citation>
    <scope>NUCLEOTIDE SEQUENCE [LARGE SCALE GENOMIC DNA]</scope>
    <source>
        <strain evidence="10">dW9</strain>
    </source>
</reference>
<organism evidence="9 10">
    <name type="scientific">Paenibacillus gyeongsangnamensis</name>
    <dbReference type="NCBI Taxonomy" id="3388067"/>
    <lineage>
        <taxon>Bacteria</taxon>
        <taxon>Bacillati</taxon>
        <taxon>Bacillota</taxon>
        <taxon>Bacilli</taxon>
        <taxon>Bacillales</taxon>
        <taxon>Paenibacillaceae</taxon>
        <taxon>Paenibacillus</taxon>
    </lineage>
</organism>
<comment type="similarity">
    <text evidence="1">Belongs to the glycosyl hydrolase 2 family.</text>
</comment>
<dbReference type="InterPro" id="IPR040605">
    <property type="entry name" value="Glyco_hydro2_dom5"/>
</dbReference>
<feature type="domain" description="DUF4982" evidence="7">
    <location>
        <begin position="642"/>
        <end position="700"/>
    </location>
</feature>
<dbReference type="InterPro" id="IPR036156">
    <property type="entry name" value="Beta-gal/glucu_dom_sf"/>
</dbReference>
<dbReference type="InterPro" id="IPR013783">
    <property type="entry name" value="Ig-like_fold"/>
</dbReference>
<gene>
    <name evidence="9" type="ORF">O9H85_12235</name>
</gene>
<dbReference type="EMBL" id="JAQAGZ010000007">
    <property type="protein sequence ID" value="MCZ8513180.1"/>
    <property type="molecule type" value="Genomic_DNA"/>
</dbReference>
<dbReference type="Gene3D" id="2.60.120.260">
    <property type="entry name" value="Galactose-binding domain-like"/>
    <property type="match status" value="1"/>
</dbReference>
<dbReference type="PRINTS" id="PR00132">
    <property type="entry name" value="GLHYDRLASE2"/>
</dbReference>
<evidence type="ECO:0000313" key="10">
    <source>
        <dbReference type="Proteomes" id="UP001527882"/>
    </source>
</evidence>
<evidence type="ECO:0000256" key="3">
    <source>
        <dbReference type="ARBA" id="ARBA00023295"/>
    </source>
</evidence>
<feature type="domain" description="Glycosyl hydrolases family 2 sugar binding" evidence="6">
    <location>
        <begin position="115"/>
        <end position="212"/>
    </location>
</feature>
<dbReference type="Proteomes" id="UP001527882">
    <property type="component" value="Unassembled WGS sequence"/>
</dbReference>
<feature type="domain" description="Glycoside hydrolase family 2 catalytic" evidence="5">
    <location>
        <begin position="331"/>
        <end position="409"/>
    </location>
</feature>
<name>A0ABT4Q8I4_9BACL</name>
<feature type="domain" description="Glycoside hydrolase family 2" evidence="8">
    <location>
        <begin position="716"/>
        <end position="814"/>
    </location>
</feature>
<dbReference type="Gene3D" id="2.60.40.10">
    <property type="entry name" value="Immunoglobulins"/>
    <property type="match status" value="3"/>
</dbReference>
<dbReference type="InterPro" id="IPR017853">
    <property type="entry name" value="GH"/>
</dbReference>
<dbReference type="Pfam" id="PF00703">
    <property type="entry name" value="Glyco_hydro_2"/>
    <property type="match status" value="1"/>
</dbReference>
<dbReference type="InterPro" id="IPR023232">
    <property type="entry name" value="Glyco_hydro_2_AS"/>
</dbReference>
<feature type="domain" description="Glycoside hydrolase family 2 immunoglobulin-like beta-sandwich" evidence="4">
    <location>
        <begin position="223"/>
        <end position="327"/>
    </location>
</feature>
<dbReference type="Pfam" id="PF18565">
    <property type="entry name" value="Glyco_hydro2_C5"/>
    <property type="match status" value="1"/>
</dbReference>
<dbReference type="SUPFAM" id="SSF49785">
    <property type="entry name" value="Galactose-binding domain-like"/>
    <property type="match status" value="1"/>
</dbReference>
<dbReference type="InterPro" id="IPR006103">
    <property type="entry name" value="Glyco_hydro_2_cat"/>
</dbReference>
<dbReference type="Pfam" id="PF16355">
    <property type="entry name" value="DUF4982"/>
    <property type="match status" value="1"/>
</dbReference>
<keyword evidence="3" id="KW-0326">Glycosidase</keyword>
<feature type="domain" description="Glycoside hydrolase family 2 catalytic" evidence="5">
    <location>
        <begin position="413"/>
        <end position="475"/>
    </location>
</feature>
<keyword evidence="10" id="KW-1185">Reference proteome</keyword>
<dbReference type="PROSITE" id="PS00608">
    <property type="entry name" value="GLYCOSYL_HYDROL_F2_2"/>
    <property type="match status" value="1"/>
</dbReference>
<evidence type="ECO:0000256" key="1">
    <source>
        <dbReference type="ARBA" id="ARBA00007401"/>
    </source>
</evidence>
<dbReference type="SUPFAM" id="SSF51445">
    <property type="entry name" value="(Trans)glycosidases"/>
    <property type="match status" value="1"/>
</dbReference>
<dbReference type="RefSeq" id="WP_269881670.1">
    <property type="nucleotide sequence ID" value="NZ_JAQAGZ010000007.1"/>
</dbReference>
<protein>
    <submittedName>
        <fullName evidence="9">DUF4982 domain-containing protein</fullName>
    </submittedName>
</protein>
<dbReference type="InterPro" id="IPR006102">
    <property type="entry name" value="Ig-like_GH2"/>
</dbReference>
<evidence type="ECO:0000313" key="9">
    <source>
        <dbReference type="EMBL" id="MCZ8513180.1"/>
    </source>
</evidence>
<dbReference type="PANTHER" id="PTHR42732:SF1">
    <property type="entry name" value="BETA-MANNOSIDASE"/>
    <property type="match status" value="1"/>
</dbReference>
<comment type="caution">
    <text evidence="9">The sequence shown here is derived from an EMBL/GenBank/DDBJ whole genome shotgun (WGS) entry which is preliminary data.</text>
</comment>
<dbReference type="Pfam" id="PF02837">
    <property type="entry name" value="Glyco_hydro_2_N"/>
    <property type="match status" value="1"/>
</dbReference>
<keyword evidence="2" id="KW-0378">Hydrolase</keyword>
<dbReference type="InterPro" id="IPR006104">
    <property type="entry name" value="Glyco_hydro_2_N"/>
</dbReference>